<evidence type="ECO:0000313" key="7">
    <source>
        <dbReference type="Proteomes" id="UP001371218"/>
    </source>
</evidence>
<evidence type="ECO:0000256" key="1">
    <source>
        <dbReference type="ARBA" id="ARBA00022485"/>
    </source>
</evidence>
<accession>A0ABU9BPH8</accession>
<dbReference type="RefSeq" id="WP_341426269.1">
    <property type="nucleotide sequence ID" value="NZ_JBBUTG010000007.1"/>
</dbReference>
<organism evidence="6 7">
    <name type="scientific">Ideonella lacteola</name>
    <dbReference type="NCBI Taxonomy" id="2984193"/>
    <lineage>
        <taxon>Bacteria</taxon>
        <taxon>Pseudomonadati</taxon>
        <taxon>Pseudomonadota</taxon>
        <taxon>Betaproteobacteria</taxon>
        <taxon>Burkholderiales</taxon>
        <taxon>Sphaerotilaceae</taxon>
        <taxon>Ideonella</taxon>
    </lineage>
</organism>
<dbReference type="InterPro" id="IPR039650">
    <property type="entry name" value="HdrA-like"/>
</dbReference>
<evidence type="ECO:0000313" key="6">
    <source>
        <dbReference type="EMBL" id="MEK8031871.1"/>
    </source>
</evidence>
<keyword evidence="5" id="KW-0411">Iron-sulfur</keyword>
<sequence length="592" mass="63428">MTCSIDDGAAIDCEEGPDLGRVAYADLSMGRHRLTVRMGKTGAMSEASATWEIAAPDVVVVGATPGGISSALAAARAGRTVVVIESNSKIGGMMTGGLAKSDTGGGGAGEKALGGITREFFDRTRDREIAKGACSNEYPCPIYWDFEPHVAAEVFADMLAEQPRVFVQSGVSSFTVVRDGAQLKRLVTARGDVSAKVFIDASYEGDLMAQAGVSYTMIREPRLSGSDGVDPAGIEDDAGYGGLVTPPYGRSVDPFLEAGKPESGLLPFVEPPPAPEKAVGSADDKLMAYNYRLCVTDDPDNRIPFARPADYDPALYEGSARVAQAAAAQGKPLDELYFNPARTVRSTNPRYFKGDLNGGSAFSTDMTSPVWNQAYADASSAGRSAIEAAYRGYIEGLLYFWQTDPRFGALNAKVARYGLCRDEFVDNGHWPYRLYVRESRRMLGEYVMNENDVLRNGRRAPIDDGIAMGAYSADSHIRRITWATISVGGAPARPTVVTEGFRIIRLPGFEPYPIAYRSLLPRRSEVENLLNVGTLSATSMAYSSLRMEPTFMMIGQAAGTAASMAAQANSAVHDVDVKGLQARLVADGQIVK</sequence>
<keyword evidence="1" id="KW-0004">4Fe-4S</keyword>
<dbReference type="PANTHER" id="PTHR43498:SF1">
    <property type="entry name" value="COB--COM HETERODISULFIDE REDUCTASE IRON-SULFUR SUBUNIT A"/>
    <property type="match status" value="1"/>
</dbReference>
<comment type="caution">
    <text evidence="6">The sequence shown here is derived from an EMBL/GenBank/DDBJ whole genome shotgun (WGS) entry which is preliminary data.</text>
</comment>
<evidence type="ECO:0000256" key="4">
    <source>
        <dbReference type="ARBA" id="ARBA00023004"/>
    </source>
</evidence>
<dbReference type="PANTHER" id="PTHR43498">
    <property type="entry name" value="FERREDOXIN:COB-COM HETERODISULFIDE REDUCTASE SUBUNIT A"/>
    <property type="match status" value="1"/>
</dbReference>
<keyword evidence="4" id="KW-0408">Iron</keyword>
<keyword evidence="7" id="KW-1185">Reference proteome</keyword>
<evidence type="ECO:0000256" key="2">
    <source>
        <dbReference type="ARBA" id="ARBA00022723"/>
    </source>
</evidence>
<proteinExistence type="predicted"/>
<dbReference type="Gene3D" id="3.50.50.60">
    <property type="entry name" value="FAD/NAD(P)-binding domain"/>
    <property type="match status" value="1"/>
</dbReference>
<evidence type="ECO:0000256" key="3">
    <source>
        <dbReference type="ARBA" id="ARBA00023002"/>
    </source>
</evidence>
<dbReference type="EMBL" id="JBBUTG010000007">
    <property type="protein sequence ID" value="MEK8031871.1"/>
    <property type="molecule type" value="Genomic_DNA"/>
</dbReference>
<evidence type="ECO:0000256" key="5">
    <source>
        <dbReference type="ARBA" id="ARBA00023014"/>
    </source>
</evidence>
<dbReference type="InterPro" id="IPR036188">
    <property type="entry name" value="FAD/NAD-bd_sf"/>
</dbReference>
<keyword evidence="3" id="KW-0560">Oxidoreductase</keyword>
<dbReference type="SUPFAM" id="SSF51905">
    <property type="entry name" value="FAD/NAD(P)-binding domain"/>
    <property type="match status" value="1"/>
</dbReference>
<keyword evidence="2" id="KW-0479">Metal-binding</keyword>
<dbReference type="Proteomes" id="UP001371218">
    <property type="component" value="Unassembled WGS sequence"/>
</dbReference>
<protein>
    <submittedName>
        <fullName evidence="6">FAD-dependent oxidoreductase</fullName>
    </submittedName>
</protein>
<name>A0ABU9BPH8_9BURK</name>
<dbReference type="Pfam" id="PF12831">
    <property type="entry name" value="FAD_oxidored"/>
    <property type="match status" value="1"/>
</dbReference>
<gene>
    <name evidence="6" type="ORF">AACH06_13670</name>
</gene>
<reference evidence="6 7" key="1">
    <citation type="submission" date="2024-04" db="EMBL/GenBank/DDBJ databases">
        <title>Novel species of the genus Ideonella isolated from streams.</title>
        <authorList>
            <person name="Lu H."/>
        </authorList>
    </citation>
    <scope>NUCLEOTIDE SEQUENCE [LARGE SCALE GENOMIC DNA]</scope>
    <source>
        <strain evidence="6 7">DXS29W</strain>
    </source>
</reference>